<dbReference type="GO" id="GO:0005524">
    <property type="term" value="F:ATP binding"/>
    <property type="evidence" value="ECO:0007669"/>
    <property type="project" value="InterPro"/>
</dbReference>
<keyword evidence="7" id="KW-0594">Phospholipid biosynthesis</keyword>
<organism evidence="10 11">
    <name type="scientific">Ruminococcus bovis</name>
    <dbReference type="NCBI Taxonomy" id="2564099"/>
    <lineage>
        <taxon>Bacteria</taxon>
        <taxon>Bacillati</taxon>
        <taxon>Bacillota</taxon>
        <taxon>Clostridia</taxon>
        <taxon>Eubacteriales</taxon>
        <taxon>Oscillospiraceae</taxon>
        <taxon>Ruminococcus</taxon>
    </lineage>
</organism>
<dbReference type="RefSeq" id="WP_138156016.1">
    <property type="nucleotide sequence ID" value="NZ_CP039381.1"/>
</dbReference>
<evidence type="ECO:0000256" key="1">
    <source>
        <dbReference type="ARBA" id="ARBA00001946"/>
    </source>
</evidence>
<dbReference type="AlphaFoldDB" id="A0A4P8XTK3"/>
<sequence>MKKILFIYNPVSGKGAIRSKLSYIVENLSTMGVVTVMPTKAKGDATKFVVKNMDNFDTIICSGGDGTLNEVTTGYMKVEKERRKPCGYIPAGTVNDFATSLGISKNINKCVDQILDSSIFPYDIGEFGDRYFNYIAGFGAFTEVAYSTSQSVKNMLGKTAYILEGIKSLTKIKSANVKIVTENKTVEGNYIFGMICNTFSVGGLLKIDRDDVSLDDGKFEAIFVKKPKNPIELQETLNDTLSGKLNSKHFEYFRSSNFRIISEEPLNWTLDGEFGGKTDNVEIHNHERAIEFLRPNKG</sequence>
<dbReference type="InterPro" id="IPR017438">
    <property type="entry name" value="ATP-NAD_kinase_N"/>
</dbReference>
<reference evidence="10 11" key="1">
    <citation type="submission" date="2019-04" db="EMBL/GenBank/DDBJ databases">
        <authorList>
            <person name="Embree M."/>
            <person name="Gaffney J.R."/>
        </authorList>
    </citation>
    <scope>NUCLEOTIDE SEQUENCE [LARGE SCALE GENOMIC DNA]</scope>
    <source>
        <strain evidence="10 11">JE7A12</strain>
    </source>
</reference>
<dbReference type="PROSITE" id="PS50146">
    <property type="entry name" value="DAGK"/>
    <property type="match status" value="1"/>
</dbReference>
<name>A0A4P8XTK3_9FIRM</name>
<dbReference type="KEGG" id="ruj:E5Z56_00365"/>
<keyword evidence="10" id="KW-0808">Transferase</keyword>
<dbReference type="SMART" id="SM00046">
    <property type="entry name" value="DAGKc"/>
    <property type="match status" value="1"/>
</dbReference>
<accession>A0A4P8XTK3</accession>
<keyword evidence="5" id="KW-0460">Magnesium</keyword>
<evidence type="ECO:0000256" key="5">
    <source>
        <dbReference type="ARBA" id="ARBA00022842"/>
    </source>
</evidence>
<evidence type="ECO:0000256" key="2">
    <source>
        <dbReference type="ARBA" id="ARBA00005983"/>
    </source>
</evidence>
<comment type="cofactor">
    <cofactor evidence="1">
        <name>Mg(2+)</name>
        <dbReference type="ChEBI" id="CHEBI:18420"/>
    </cofactor>
</comment>
<dbReference type="GO" id="GO:0004143">
    <property type="term" value="F:ATP-dependent diacylglycerol kinase activity"/>
    <property type="evidence" value="ECO:0007669"/>
    <property type="project" value="TreeGrafter"/>
</dbReference>
<evidence type="ECO:0000259" key="9">
    <source>
        <dbReference type="PROSITE" id="PS50146"/>
    </source>
</evidence>
<dbReference type="Gene3D" id="3.40.50.10330">
    <property type="entry name" value="Probable inorganic polyphosphate/atp-NAD kinase, domain 1"/>
    <property type="match status" value="1"/>
</dbReference>
<dbReference type="GO" id="GO:0008654">
    <property type="term" value="P:phospholipid biosynthetic process"/>
    <property type="evidence" value="ECO:0007669"/>
    <property type="project" value="UniProtKB-KW"/>
</dbReference>
<dbReference type="PANTHER" id="PTHR12358:SF106">
    <property type="entry name" value="LIPID KINASE YEGS"/>
    <property type="match status" value="1"/>
</dbReference>
<comment type="similarity">
    <text evidence="2">Belongs to the diacylglycerol/lipid kinase family.</text>
</comment>
<dbReference type="PANTHER" id="PTHR12358">
    <property type="entry name" value="SPHINGOSINE KINASE"/>
    <property type="match status" value="1"/>
</dbReference>
<dbReference type="Proteomes" id="UP000301475">
    <property type="component" value="Chromosome"/>
</dbReference>
<dbReference type="InterPro" id="IPR016064">
    <property type="entry name" value="NAD/diacylglycerol_kinase_sf"/>
</dbReference>
<dbReference type="GO" id="GO:0046872">
    <property type="term" value="F:metal ion binding"/>
    <property type="evidence" value="ECO:0007669"/>
    <property type="project" value="UniProtKB-KW"/>
</dbReference>
<keyword evidence="8" id="KW-1208">Phospholipid metabolism</keyword>
<evidence type="ECO:0000256" key="6">
    <source>
        <dbReference type="ARBA" id="ARBA00023098"/>
    </source>
</evidence>
<evidence type="ECO:0000256" key="3">
    <source>
        <dbReference type="ARBA" id="ARBA00022516"/>
    </source>
</evidence>
<dbReference type="InterPro" id="IPR050187">
    <property type="entry name" value="Lipid_Phosphate_FormReg"/>
</dbReference>
<dbReference type="NCBIfam" id="TIGR00147">
    <property type="entry name" value="YegS/Rv2252/BmrU family lipid kinase"/>
    <property type="match status" value="1"/>
</dbReference>
<feature type="domain" description="DAGKc" evidence="9">
    <location>
        <begin position="1"/>
        <end position="131"/>
    </location>
</feature>
<evidence type="ECO:0000313" key="11">
    <source>
        <dbReference type="Proteomes" id="UP000301475"/>
    </source>
</evidence>
<protein>
    <submittedName>
        <fullName evidence="10">YegS/Rv2252/BmrU family lipid kinase</fullName>
    </submittedName>
</protein>
<keyword evidence="6" id="KW-0443">Lipid metabolism</keyword>
<keyword evidence="4" id="KW-0479">Metal-binding</keyword>
<dbReference type="SUPFAM" id="SSF111331">
    <property type="entry name" value="NAD kinase/diacylglycerol kinase-like"/>
    <property type="match status" value="1"/>
</dbReference>
<dbReference type="EMBL" id="CP039381">
    <property type="protein sequence ID" value="QCT05912.1"/>
    <property type="molecule type" value="Genomic_DNA"/>
</dbReference>
<evidence type="ECO:0000256" key="7">
    <source>
        <dbReference type="ARBA" id="ARBA00023209"/>
    </source>
</evidence>
<dbReference type="Pfam" id="PF00781">
    <property type="entry name" value="DAGK_cat"/>
    <property type="match status" value="1"/>
</dbReference>
<evidence type="ECO:0000313" key="10">
    <source>
        <dbReference type="EMBL" id="QCT05912.1"/>
    </source>
</evidence>
<dbReference type="InterPro" id="IPR005218">
    <property type="entry name" value="Diacylglycerol/lipid_kinase"/>
</dbReference>
<keyword evidence="11" id="KW-1185">Reference proteome</keyword>
<dbReference type="InterPro" id="IPR001206">
    <property type="entry name" value="Diacylglycerol_kinase_cat_dom"/>
</dbReference>
<evidence type="ECO:0000256" key="4">
    <source>
        <dbReference type="ARBA" id="ARBA00022723"/>
    </source>
</evidence>
<keyword evidence="3" id="KW-0444">Lipid biosynthesis</keyword>
<proteinExistence type="inferred from homology"/>
<dbReference type="OrthoDB" id="142078at2"/>
<gene>
    <name evidence="10" type="ORF">E5Z56_00365</name>
</gene>
<dbReference type="GO" id="GO:0005886">
    <property type="term" value="C:plasma membrane"/>
    <property type="evidence" value="ECO:0007669"/>
    <property type="project" value="TreeGrafter"/>
</dbReference>
<dbReference type="Gene3D" id="2.60.200.40">
    <property type="match status" value="1"/>
</dbReference>
<keyword evidence="10" id="KW-0418">Kinase</keyword>
<evidence type="ECO:0000256" key="8">
    <source>
        <dbReference type="ARBA" id="ARBA00023264"/>
    </source>
</evidence>